<evidence type="ECO:0008006" key="3">
    <source>
        <dbReference type="Google" id="ProtNLM"/>
    </source>
</evidence>
<keyword evidence="2" id="KW-1185">Reference proteome</keyword>
<dbReference type="STRING" id="1122189.SAMN02745165_00307"/>
<dbReference type="Proteomes" id="UP000184171">
    <property type="component" value="Unassembled WGS sequence"/>
</dbReference>
<protein>
    <recommendedName>
        <fullName evidence="3">Alkylhydroperoxidase AhpD family core domain-containing protein</fullName>
    </recommendedName>
</protein>
<dbReference type="SUPFAM" id="SSF69118">
    <property type="entry name" value="AhpD-like"/>
    <property type="match status" value="1"/>
</dbReference>
<gene>
    <name evidence="1" type="ORF">SAMN02745165_00307</name>
</gene>
<organism evidence="1 2">
    <name type="scientific">Malonomonas rubra DSM 5091</name>
    <dbReference type="NCBI Taxonomy" id="1122189"/>
    <lineage>
        <taxon>Bacteria</taxon>
        <taxon>Pseudomonadati</taxon>
        <taxon>Thermodesulfobacteriota</taxon>
        <taxon>Desulfuromonadia</taxon>
        <taxon>Desulfuromonadales</taxon>
        <taxon>Geopsychrobacteraceae</taxon>
        <taxon>Malonomonas</taxon>
    </lineage>
</organism>
<dbReference type="Gene3D" id="1.20.1290.10">
    <property type="entry name" value="AhpD-like"/>
    <property type="match status" value="1"/>
</dbReference>
<accession>A0A1M6BUW3</accession>
<dbReference type="InterPro" id="IPR029032">
    <property type="entry name" value="AhpD-like"/>
</dbReference>
<name>A0A1M6BUW3_MALRU</name>
<dbReference type="AlphaFoldDB" id="A0A1M6BUW3"/>
<reference evidence="1 2" key="1">
    <citation type="submission" date="2016-11" db="EMBL/GenBank/DDBJ databases">
        <authorList>
            <person name="Jaros S."/>
            <person name="Januszkiewicz K."/>
            <person name="Wedrychowicz H."/>
        </authorList>
    </citation>
    <scope>NUCLEOTIDE SEQUENCE [LARGE SCALE GENOMIC DNA]</scope>
    <source>
        <strain evidence="1 2">DSM 5091</strain>
    </source>
</reference>
<proteinExistence type="predicted"/>
<dbReference type="EMBL" id="FQZT01000001">
    <property type="protein sequence ID" value="SHI52481.1"/>
    <property type="molecule type" value="Genomic_DNA"/>
</dbReference>
<evidence type="ECO:0000313" key="2">
    <source>
        <dbReference type="Proteomes" id="UP000184171"/>
    </source>
</evidence>
<sequence length="85" mass="9425">MVWNSWIRIEPEDSNNDKVQKLYKKARKPLTGKLSDLTQLTSLSPDMSDALHSLGVAVYRDAGNLSLREKEVAALVTSTLIGCVH</sequence>
<evidence type="ECO:0000313" key="1">
    <source>
        <dbReference type="EMBL" id="SHI52481.1"/>
    </source>
</evidence>
<dbReference type="RefSeq" id="WP_072904981.1">
    <property type="nucleotide sequence ID" value="NZ_FQZT01000001.1"/>
</dbReference>